<dbReference type="Proteomes" id="UP000663879">
    <property type="component" value="Unassembled WGS sequence"/>
</dbReference>
<keyword evidence="1" id="KW-1133">Transmembrane helix</keyword>
<evidence type="ECO:0000256" key="1">
    <source>
        <dbReference type="SAM" id="Phobius"/>
    </source>
</evidence>
<feature type="non-terminal residue" evidence="2">
    <location>
        <position position="1"/>
    </location>
</feature>
<keyword evidence="3" id="KW-1185">Reference proteome</keyword>
<dbReference type="AlphaFoldDB" id="A0A813MAG2"/>
<dbReference type="EMBL" id="CAJNOC010000108">
    <property type="protein sequence ID" value="CAF0715634.1"/>
    <property type="molecule type" value="Genomic_DNA"/>
</dbReference>
<evidence type="ECO:0000313" key="3">
    <source>
        <dbReference type="Proteomes" id="UP000663879"/>
    </source>
</evidence>
<evidence type="ECO:0000313" key="2">
    <source>
        <dbReference type="EMBL" id="CAF0715634.1"/>
    </source>
</evidence>
<feature type="transmembrane region" description="Helical" evidence="1">
    <location>
        <begin position="128"/>
        <end position="151"/>
    </location>
</feature>
<comment type="caution">
    <text evidence="2">The sequence shown here is derived from an EMBL/GenBank/DDBJ whole genome shotgun (WGS) entry which is preliminary data.</text>
</comment>
<organism evidence="2 3">
    <name type="scientific">Brachionus calyciflorus</name>
    <dbReference type="NCBI Taxonomy" id="104777"/>
    <lineage>
        <taxon>Eukaryota</taxon>
        <taxon>Metazoa</taxon>
        <taxon>Spiralia</taxon>
        <taxon>Gnathifera</taxon>
        <taxon>Rotifera</taxon>
        <taxon>Eurotatoria</taxon>
        <taxon>Monogononta</taxon>
        <taxon>Pseudotrocha</taxon>
        <taxon>Ploima</taxon>
        <taxon>Brachionidae</taxon>
        <taxon>Brachionus</taxon>
    </lineage>
</organism>
<proteinExistence type="predicted"/>
<sequence>MSSAKLTKSKSNNEFTIDDDENDLKECKYYPVAAKNYSARPSKNSNFSDDDEEDDLHALEKHIEKESKRSKTRFYNSVFIAIVMLMVTIVFILIGYNNITPGPGPSKNESCETLINKYFKQLSLTTGINSLTILFLLVFIIANNVILNLNLKSMIEKKFRKNEMVLKYYCIKNNISRKTSRTGSKLSYVQEVKPKGSV</sequence>
<reference evidence="2" key="1">
    <citation type="submission" date="2021-02" db="EMBL/GenBank/DDBJ databases">
        <authorList>
            <person name="Nowell W R."/>
        </authorList>
    </citation>
    <scope>NUCLEOTIDE SEQUENCE</scope>
    <source>
        <strain evidence="2">Ploen Becks lab</strain>
    </source>
</reference>
<accession>A0A813MAG2</accession>
<name>A0A813MAG2_9BILA</name>
<keyword evidence="1" id="KW-0812">Transmembrane</keyword>
<dbReference type="OrthoDB" id="10637062at2759"/>
<gene>
    <name evidence="2" type="ORF">OXX778_LOCUS1602</name>
</gene>
<protein>
    <submittedName>
        <fullName evidence="2">Uncharacterized protein</fullName>
    </submittedName>
</protein>
<keyword evidence="1" id="KW-0472">Membrane</keyword>
<feature type="transmembrane region" description="Helical" evidence="1">
    <location>
        <begin position="74"/>
        <end position="96"/>
    </location>
</feature>